<keyword evidence="4 5" id="KW-0694">RNA-binding</keyword>
<dbReference type="GO" id="GO:0045947">
    <property type="term" value="P:negative regulation of translational initiation"/>
    <property type="evidence" value="ECO:0007669"/>
    <property type="project" value="UniProtKB-UniRule"/>
</dbReference>
<protein>
    <recommendedName>
        <fullName evidence="5">Translational regulator CsrA</fullName>
    </recommendedName>
</protein>
<dbReference type="OrthoDB" id="9809061at2"/>
<comment type="function">
    <text evidence="5">A translational regulator that binds mRNA to regulate translation initiation and/or mRNA stability. Usually binds in the 5'-UTR at or near the Shine-Dalgarno sequence preventing ribosome-binding, thus repressing translation. Its main target seems to be the major flagellin gene, while its function is anatagonized by FliW.</text>
</comment>
<dbReference type="FunFam" id="2.60.40.4380:FF:000002">
    <property type="entry name" value="Translational regulator CsrA"/>
    <property type="match status" value="1"/>
</dbReference>
<dbReference type="SUPFAM" id="SSF117130">
    <property type="entry name" value="CsrA-like"/>
    <property type="match status" value="1"/>
</dbReference>
<dbReference type="GO" id="GO:0044781">
    <property type="term" value="P:bacterial-type flagellum organization"/>
    <property type="evidence" value="ECO:0007669"/>
    <property type="project" value="UniProtKB-KW"/>
</dbReference>
<organism evidence="6 7">
    <name type="scientific">Leptospira fletcheri</name>
    <dbReference type="NCBI Taxonomy" id="2484981"/>
    <lineage>
        <taxon>Bacteria</taxon>
        <taxon>Pseudomonadati</taxon>
        <taxon>Spirochaetota</taxon>
        <taxon>Spirochaetia</taxon>
        <taxon>Leptospirales</taxon>
        <taxon>Leptospiraceae</taxon>
        <taxon>Leptospira</taxon>
    </lineage>
</organism>
<dbReference type="AlphaFoldDB" id="A0A4R9GGA8"/>
<sequence>MLVLARRTNESIIIGDDIEIVIVDIKGDQVKIGVKAPKEVSVHRAEVYREIQAENKKAAGTKIKPEELGKIGNILKKGDTNKKDKT</sequence>
<dbReference type="NCBIfam" id="TIGR00202">
    <property type="entry name" value="csrA"/>
    <property type="match status" value="1"/>
</dbReference>
<reference evidence="6" key="1">
    <citation type="journal article" date="2019" name="PLoS Negl. Trop. Dis.">
        <title>Revisiting the worldwide diversity of Leptospira species in the environment.</title>
        <authorList>
            <person name="Vincent A.T."/>
            <person name="Schiettekatte O."/>
            <person name="Bourhy P."/>
            <person name="Veyrier F.J."/>
            <person name="Picardeau M."/>
        </authorList>
    </citation>
    <scope>NUCLEOTIDE SEQUENCE [LARGE SCALE GENOMIC DNA]</scope>
    <source>
        <strain evidence="6">SSW15</strain>
    </source>
</reference>
<dbReference type="GO" id="GO:0006402">
    <property type="term" value="P:mRNA catabolic process"/>
    <property type="evidence" value="ECO:0007669"/>
    <property type="project" value="InterPro"/>
</dbReference>
<dbReference type="GO" id="GO:0006109">
    <property type="term" value="P:regulation of carbohydrate metabolic process"/>
    <property type="evidence" value="ECO:0007669"/>
    <property type="project" value="InterPro"/>
</dbReference>
<dbReference type="Pfam" id="PF02599">
    <property type="entry name" value="CsrA"/>
    <property type="match status" value="1"/>
</dbReference>
<keyword evidence="3 5" id="KW-0810">Translation regulation</keyword>
<dbReference type="Proteomes" id="UP000298458">
    <property type="component" value="Unassembled WGS sequence"/>
</dbReference>
<evidence type="ECO:0000313" key="6">
    <source>
        <dbReference type="EMBL" id="TGK11647.1"/>
    </source>
</evidence>
<evidence type="ECO:0000256" key="2">
    <source>
        <dbReference type="ARBA" id="ARBA00022491"/>
    </source>
</evidence>
<dbReference type="InterPro" id="IPR003751">
    <property type="entry name" value="CsrA"/>
</dbReference>
<comment type="caution">
    <text evidence="6">The sequence shown here is derived from an EMBL/GenBank/DDBJ whole genome shotgun (WGS) entry which is preliminary data.</text>
</comment>
<keyword evidence="2 5" id="KW-0678">Repressor</keyword>
<gene>
    <name evidence="5 6" type="primary">csrA</name>
    <name evidence="6" type="ORF">EHO60_04950</name>
</gene>
<keyword evidence="7" id="KW-1185">Reference proteome</keyword>
<evidence type="ECO:0000313" key="7">
    <source>
        <dbReference type="Proteomes" id="UP000298458"/>
    </source>
</evidence>
<keyword evidence="1 5" id="KW-0963">Cytoplasm</keyword>
<comment type="subunit">
    <text evidence="5">Homodimer; the beta-strands of each monomer intercalate to form a hydrophobic core, while the alpha-helices form wings that extend away from the core.</text>
</comment>
<evidence type="ECO:0000256" key="5">
    <source>
        <dbReference type="HAMAP-Rule" id="MF_00167"/>
    </source>
</evidence>
<dbReference type="GO" id="GO:1902208">
    <property type="term" value="P:regulation of bacterial-type flagellum assembly"/>
    <property type="evidence" value="ECO:0007669"/>
    <property type="project" value="UniProtKB-UniRule"/>
</dbReference>
<dbReference type="GO" id="GO:0048027">
    <property type="term" value="F:mRNA 5'-UTR binding"/>
    <property type="evidence" value="ECO:0007669"/>
    <property type="project" value="UniProtKB-UniRule"/>
</dbReference>
<proteinExistence type="inferred from homology"/>
<comment type="similarity">
    <text evidence="5">Belongs to the CsrA/RsmA family.</text>
</comment>
<dbReference type="PANTHER" id="PTHR34984:SF1">
    <property type="entry name" value="CARBON STORAGE REGULATOR"/>
    <property type="match status" value="1"/>
</dbReference>
<evidence type="ECO:0000256" key="4">
    <source>
        <dbReference type="ARBA" id="ARBA00022884"/>
    </source>
</evidence>
<name>A0A4R9GGA8_9LEPT</name>
<keyword evidence="5" id="KW-1005">Bacterial flagellum biogenesis</keyword>
<evidence type="ECO:0000256" key="1">
    <source>
        <dbReference type="ARBA" id="ARBA00022490"/>
    </source>
</evidence>
<dbReference type="EMBL" id="RQET01000004">
    <property type="protein sequence ID" value="TGK11647.1"/>
    <property type="molecule type" value="Genomic_DNA"/>
</dbReference>
<dbReference type="GO" id="GO:0005829">
    <property type="term" value="C:cytosol"/>
    <property type="evidence" value="ECO:0007669"/>
    <property type="project" value="TreeGrafter"/>
</dbReference>
<dbReference type="HAMAP" id="MF_00167">
    <property type="entry name" value="CsrA"/>
    <property type="match status" value="1"/>
</dbReference>
<evidence type="ECO:0000256" key="3">
    <source>
        <dbReference type="ARBA" id="ARBA00022845"/>
    </source>
</evidence>
<accession>A0A4R9GGA8</accession>
<comment type="subcellular location">
    <subcellularLocation>
        <location evidence="5">Cytoplasm</location>
    </subcellularLocation>
</comment>
<dbReference type="InterPro" id="IPR036107">
    <property type="entry name" value="CsrA_sf"/>
</dbReference>
<dbReference type="RefSeq" id="WP_135767051.1">
    <property type="nucleotide sequence ID" value="NZ_RQET01000004.1"/>
</dbReference>
<dbReference type="Gene3D" id="2.60.40.4380">
    <property type="entry name" value="Translational regulator CsrA"/>
    <property type="match status" value="1"/>
</dbReference>
<dbReference type="PANTHER" id="PTHR34984">
    <property type="entry name" value="CARBON STORAGE REGULATOR"/>
    <property type="match status" value="1"/>
</dbReference>
<dbReference type="NCBIfam" id="NF002469">
    <property type="entry name" value="PRK01712.1"/>
    <property type="match status" value="1"/>
</dbReference>